<evidence type="ECO:0000313" key="1">
    <source>
        <dbReference type="EMBL" id="KYQ93333.1"/>
    </source>
</evidence>
<gene>
    <name evidence="1" type="ORF">DLAC_06003</name>
</gene>
<protein>
    <submittedName>
        <fullName evidence="1">Uncharacterized protein</fullName>
    </submittedName>
</protein>
<reference evidence="1 2" key="1">
    <citation type="submission" date="2015-12" db="EMBL/GenBank/DDBJ databases">
        <title>Dictyostelia acquired genes for synthesis and detection of signals that induce cell-type specialization by lateral gene transfer from prokaryotes.</title>
        <authorList>
            <person name="Gloeckner G."/>
            <person name="Schaap P."/>
        </authorList>
    </citation>
    <scope>NUCLEOTIDE SEQUENCE [LARGE SCALE GENOMIC DNA]</scope>
    <source>
        <strain evidence="1 2">TK</strain>
    </source>
</reference>
<keyword evidence="2" id="KW-1185">Reference proteome</keyword>
<dbReference type="InParanoid" id="A0A151ZH87"/>
<proteinExistence type="predicted"/>
<comment type="caution">
    <text evidence="1">The sequence shown here is derived from an EMBL/GenBank/DDBJ whole genome shotgun (WGS) entry which is preliminary data.</text>
</comment>
<accession>A0A151ZH87</accession>
<dbReference type="Proteomes" id="UP000076078">
    <property type="component" value="Unassembled WGS sequence"/>
</dbReference>
<evidence type="ECO:0000313" key="2">
    <source>
        <dbReference type="Proteomes" id="UP000076078"/>
    </source>
</evidence>
<organism evidence="1 2">
    <name type="scientific">Tieghemostelium lacteum</name>
    <name type="common">Slime mold</name>
    <name type="synonym">Dictyostelium lacteum</name>
    <dbReference type="NCBI Taxonomy" id="361077"/>
    <lineage>
        <taxon>Eukaryota</taxon>
        <taxon>Amoebozoa</taxon>
        <taxon>Evosea</taxon>
        <taxon>Eumycetozoa</taxon>
        <taxon>Dictyostelia</taxon>
        <taxon>Dictyosteliales</taxon>
        <taxon>Raperosteliaceae</taxon>
        <taxon>Tieghemostelium</taxon>
    </lineage>
</organism>
<name>A0A151ZH87_TIELA</name>
<dbReference type="AlphaFoldDB" id="A0A151ZH87"/>
<dbReference type="EMBL" id="LODT01000028">
    <property type="protein sequence ID" value="KYQ93333.1"/>
    <property type="molecule type" value="Genomic_DNA"/>
</dbReference>
<sequence>MKLPNIIIKEILELILDQELKIEYIVRFVKKYTGISKQWNSEIFPKLKAGLIFFSSASEASTSDIKRVLDSKIQFTVRLRIEDQMEQFYSLLIDHVHSVSCHTITNRDIQRFPNLKMIDISVYGSNSNIQDLDSDYILQNNIFFDIFYCVSVVDDSVTRSIFHTVNVQTMFMMFNKFDFDILFGCQCYSTITSLTLFSTTLHRVEYLWVILENLKVATTLDIDEILFEDYESDLQNQIARKIMNLKISNIIDTLTLVYADASSISFNVILLLLKHLPALTKLTIRITNLVIDTLCFLEQTKSMIFIEFKFSEIQYEVEKIFPLNLMGNVSVKYFSLPSLLLPYMKKEHLESQLFNEMISLTILTKDEKNYDPNLFIESCLPSLSLLAFHEPSYDEDDDVHVYMDVDKILKSLLKNTYLTSLALSAVEFRSCVDILELKLPNIKEFTINYLYLTETDDFNTIVKLLQSDIILEKFQIDNINRHNCNQLQVIIDILQYNTTLISLNLPFSSKNLGESNYNQQLDELSKLLQSKENVIHLLLSNSPSDLVDIINKHTQRL</sequence>